<dbReference type="AlphaFoldDB" id="A0ABD5ZCM8"/>
<name>A0ABD5ZCM8_9EURY</name>
<dbReference type="RefSeq" id="WP_390222204.1">
    <property type="nucleotide sequence ID" value="NZ_JBHTAA010000001.1"/>
</dbReference>
<reference evidence="2 3" key="1">
    <citation type="journal article" date="2019" name="Int. J. Syst. Evol. Microbiol.">
        <title>The Global Catalogue of Microorganisms (GCM) 10K type strain sequencing project: providing services to taxonomists for standard genome sequencing and annotation.</title>
        <authorList>
            <consortium name="The Broad Institute Genomics Platform"/>
            <consortium name="The Broad Institute Genome Sequencing Center for Infectious Disease"/>
            <person name="Wu L."/>
            <person name="Ma J."/>
        </authorList>
    </citation>
    <scope>NUCLEOTIDE SEQUENCE [LARGE SCALE GENOMIC DNA]</scope>
    <source>
        <strain evidence="2 3">DSM 29988</strain>
    </source>
</reference>
<proteinExistence type="predicted"/>
<accession>A0ABD5ZCM8</accession>
<organism evidence="2 3">
    <name type="scientific">Haloferax namakaokahaiae</name>
    <dbReference type="NCBI Taxonomy" id="1748331"/>
    <lineage>
        <taxon>Archaea</taxon>
        <taxon>Methanobacteriati</taxon>
        <taxon>Methanobacteriota</taxon>
        <taxon>Stenosarchaea group</taxon>
        <taxon>Halobacteria</taxon>
        <taxon>Halobacteriales</taxon>
        <taxon>Haloferacaceae</taxon>
        <taxon>Haloferax</taxon>
    </lineage>
</organism>
<dbReference type="Proteomes" id="UP001596481">
    <property type="component" value="Unassembled WGS sequence"/>
</dbReference>
<keyword evidence="3" id="KW-1185">Reference proteome</keyword>
<evidence type="ECO:0000313" key="3">
    <source>
        <dbReference type="Proteomes" id="UP001596481"/>
    </source>
</evidence>
<keyword evidence="1" id="KW-0812">Transmembrane</keyword>
<gene>
    <name evidence="2" type="ORF">ACFQJC_05285</name>
</gene>
<evidence type="ECO:0000256" key="1">
    <source>
        <dbReference type="SAM" id="Phobius"/>
    </source>
</evidence>
<keyword evidence="1" id="KW-0472">Membrane</keyword>
<keyword evidence="1" id="KW-1133">Transmembrane helix</keyword>
<feature type="transmembrane region" description="Helical" evidence="1">
    <location>
        <begin position="6"/>
        <end position="21"/>
    </location>
</feature>
<comment type="caution">
    <text evidence="2">The sequence shown here is derived from an EMBL/GenBank/DDBJ whole genome shotgun (WGS) entry which is preliminary data.</text>
</comment>
<protein>
    <submittedName>
        <fullName evidence="2">Uncharacterized protein</fullName>
    </submittedName>
</protein>
<dbReference type="EMBL" id="JBHTAA010000001">
    <property type="protein sequence ID" value="MFC7202918.1"/>
    <property type="molecule type" value="Genomic_DNA"/>
</dbReference>
<evidence type="ECO:0000313" key="2">
    <source>
        <dbReference type="EMBL" id="MFC7202918.1"/>
    </source>
</evidence>
<feature type="transmembrane region" description="Helical" evidence="1">
    <location>
        <begin position="55"/>
        <end position="72"/>
    </location>
</feature>
<sequence length="73" mass="8188">MDLQLFFVGVLMLAFGALNLIKPDNWVVVNMVRPREWQRNPAAAAEKQRRKVRRVGYAFSALGTLFLVGGVLA</sequence>